<evidence type="ECO:0000313" key="3">
    <source>
        <dbReference type="Proteomes" id="UP000318709"/>
    </source>
</evidence>
<proteinExistence type="predicted"/>
<name>A0A4Y6U6X3_9PROT</name>
<evidence type="ECO:0000313" key="2">
    <source>
        <dbReference type="EMBL" id="QDH13123.1"/>
    </source>
</evidence>
<gene>
    <name evidence="2" type="ORF">E3E12_01715</name>
</gene>
<dbReference type="OrthoDB" id="9794556at2"/>
<dbReference type="KEGG" id="swf:E3E12_01715"/>
<protein>
    <submittedName>
        <fullName evidence="2">DUF58 domain-containing protein</fullName>
    </submittedName>
</protein>
<keyword evidence="3" id="KW-1185">Reference proteome</keyword>
<feature type="domain" description="DUF58" evidence="1">
    <location>
        <begin position="85"/>
        <end position="278"/>
    </location>
</feature>
<evidence type="ECO:0000259" key="1">
    <source>
        <dbReference type="Pfam" id="PF01882"/>
    </source>
</evidence>
<dbReference type="EMBL" id="CP038231">
    <property type="protein sequence ID" value="QDH13123.1"/>
    <property type="molecule type" value="Genomic_DNA"/>
</dbReference>
<sequence>MTFPHHPSPGKAPSGLASKAGSWLRHWFRPSKGVSAPQGVTPPHATEEPIALPLLLLEAEQLSKQLTAGPHGKRQKGDGEAFWQFRPYQAGEPAQNIDWRQSARLAGGMSGQGAFVVRQREAENTSRLQLWVDCSPSMNWRSAETLPLKSTVALKGALVLGSAALRAGERVKGGSGLWLGGTGSAPPRLLERLGQDLRQATPPSNSQANQPNAAFWAGQGARLLVSDFMIGDQAFAQLLQQAQRAPGKVTFLCVLDPAERALPWQGTTRMLSLEEGQAGEESLLLPSVEQEAAAYQALMKRHLADQAAQAKAAGVQFVIQSTALPLLPALLKVQAWLGQQGKGKVS</sequence>
<accession>A0A4Y6U6X3</accession>
<dbReference type="Pfam" id="PF01882">
    <property type="entry name" value="DUF58"/>
    <property type="match status" value="1"/>
</dbReference>
<dbReference type="Proteomes" id="UP000318709">
    <property type="component" value="Chromosome"/>
</dbReference>
<reference evidence="2 3" key="1">
    <citation type="submission" date="2019-03" db="EMBL/GenBank/DDBJ databases">
        <title>The complete genome sequence of Swingsia_sp. F3b2 LMG30590(T).</title>
        <authorList>
            <person name="Chua K.-O."/>
            <person name="Chan K.-G."/>
            <person name="See-Too W.-S."/>
        </authorList>
    </citation>
    <scope>NUCLEOTIDE SEQUENCE [LARGE SCALE GENOMIC DNA]</scope>
    <source>
        <strain evidence="2 3">F3b2</strain>
    </source>
</reference>
<dbReference type="AlphaFoldDB" id="A0A4Y6U6X3"/>
<organism evidence="2 3">
    <name type="scientific">Formicincola oecophyllae</name>
    <dbReference type="NCBI Taxonomy" id="2558361"/>
    <lineage>
        <taxon>Bacteria</taxon>
        <taxon>Pseudomonadati</taxon>
        <taxon>Pseudomonadota</taxon>
        <taxon>Alphaproteobacteria</taxon>
        <taxon>Acetobacterales</taxon>
        <taxon>Acetobacteraceae</taxon>
        <taxon>Formicincola</taxon>
    </lineage>
</organism>
<dbReference type="PANTHER" id="PTHR33608:SF6">
    <property type="entry name" value="BLL2464 PROTEIN"/>
    <property type="match status" value="1"/>
</dbReference>
<dbReference type="InterPro" id="IPR002881">
    <property type="entry name" value="DUF58"/>
</dbReference>
<dbReference type="PANTHER" id="PTHR33608">
    <property type="entry name" value="BLL2464 PROTEIN"/>
    <property type="match status" value="1"/>
</dbReference>